<feature type="region of interest" description="Disordered" evidence="1">
    <location>
        <begin position="465"/>
        <end position="487"/>
    </location>
</feature>
<evidence type="ECO:0000313" key="5">
    <source>
        <dbReference type="Proteomes" id="UP000498740"/>
    </source>
</evidence>
<evidence type="ECO:0000256" key="2">
    <source>
        <dbReference type="SAM" id="Phobius"/>
    </source>
</evidence>
<feature type="domain" description="Arabinofuranosyltransferase D third carbohydrate binding module" evidence="3">
    <location>
        <begin position="156"/>
        <end position="267"/>
    </location>
</feature>
<dbReference type="EMBL" id="BLWD01000001">
    <property type="protein sequence ID" value="GFN01814.1"/>
    <property type="molecule type" value="Genomic_DNA"/>
</dbReference>
<dbReference type="Gene3D" id="2.60.120.260">
    <property type="entry name" value="Galactose-binding domain-like"/>
    <property type="match status" value="1"/>
</dbReference>
<keyword evidence="2" id="KW-1133">Transmembrane helix</keyword>
<reference evidence="4 5" key="1">
    <citation type="submission" date="2020-05" db="EMBL/GenBank/DDBJ databases">
        <title>Whole genome shotgun sequence of Streptomyces microflavus NBRC 13062.</title>
        <authorList>
            <person name="Komaki H."/>
            <person name="Tamura T."/>
        </authorList>
    </citation>
    <scope>NUCLEOTIDE SEQUENCE [LARGE SCALE GENOMIC DNA]</scope>
    <source>
        <strain evidence="4 5">NBRC 13062</strain>
    </source>
</reference>
<dbReference type="Pfam" id="PF24607">
    <property type="entry name" value="CBM_AftD"/>
    <property type="match status" value="1"/>
</dbReference>
<organism evidence="4 5">
    <name type="scientific">Streptomyces microflavus</name>
    <name type="common">Streptomyces lipmanii</name>
    <dbReference type="NCBI Taxonomy" id="1919"/>
    <lineage>
        <taxon>Bacteria</taxon>
        <taxon>Bacillati</taxon>
        <taxon>Actinomycetota</taxon>
        <taxon>Actinomycetes</taxon>
        <taxon>Kitasatosporales</taxon>
        <taxon>Streptomycetaceae</taxon>
        <taxon>Streptomyces</taxon>
    </lineage>
</organism>
<evidence type="ECO:0000256" key="1">
    <source>
        <dbReference type="SAM" id="MobiDB-lite"/>
    </source>
</evidence>
<feature type="transmembrane region" description="Helical" evidence="2">
    <location>
        <begin position="494"/>
        <end position="522"/>
    </location>
</feature>
<feature type="region of interest" description="Disordered" evidence="1">
    <location>
        <begin position="583"/>
        <end position="654"/>
    </location>
</feature>
<evidence type="ECO:0000259" key="3">
    <source>
        <dbReference type="Pfam" id="PF24607"/>
    </source>
</evidence>
<proteinExistence type="predicted"/>
<dbReference type="Proteomes" id="UP000498740">
    <property type="component" value="Unassembled WGS sequence"/>
</dbReference>
<protein>
    <recommendedName>
        <fullName evidence="3">Arabinofuranosyltransferase D third carbohydrate binding module domain-containing protein</fullName>
    </recommendedName>
</protein>
<feature type="transmembrane region" description="Helical" evidence="2">
    <location>
        <begin position="559"/>
        <end position="582"/>
    </location>
</feature>
<evidence type="ECO:0000313" key="4">
    <source>
        <dbReference type="EMBL" id="GFN01814.1"/>
    </source>
</evidence>
<keyword evidence="2" id="KW-0472">Membrane</keyword>
<comment type="caution">
    <text evidence="4">The sequence shown here is derived from an EMBL/GenBank/DDBJ whole genome shotgun (WGS) entry which is preliminary data.</text>
</comment>
<dbReference type="AlphaFoldDB" id="A0A7J0CIS5"/>
<gene>
    <name evidence="4" type="ORF">Smic_03700</name>
</gene>
<feature type="compositionally biased region" description="Basic and acidic residues" evidence="1">
    <location>
        <begin position="1"/>
        <end position="14"/>
    </location>
</feature>
<keyword evidence="2" id="KW-0812">Transmembrane</keyword>
<feature type="transmembrane region" description="Helical" evidence="2">
    <location>
        <begin position="440"/>
        <end position="461"/>
    </location>
</feature>
<accession>A0A7J0CIS5</accession>
<feature type="transmembrane region" description="Helical" evidence="2">
    <location>
        <begin position="529"/>
        <end position="547"/>
    </location>
</feature>
<sequence>MRVETDQGYKDSPVRPDGSPQEVAAPAGPAAWLKVTILKSQQGRPGLTGAGFTDIAIPGVQVTRMLELPSDAPREGADSTVYSLKRGSDPGGLSAVAAETGLHRQFTAGQAGRYTVAASAVPVPGEALDKLLFELTGERDKILVSADSTARLGTNLSARNLTDGDLTTAWIAGDRPVLHLSWPKKTQIGEIVFAAAGGISTRPEQVQISSPDGTAVAAVDENGMARFSPITTDRMDITISRQAPLAVHNPFAGGQLQLPVGLSEVYIPALEQFRSPQPDPEKEFSLPCGQGPVLSVGGTLMETRAEGRIRDLTQRRPIAVSLCSEQSQVELGASTHTVEAGDAGPLAITDVTLSTGETKAPAATARTVDVKESDGDRRTLTVGAGEASYLQLHENHNKGWKATLNGKELTPLRIDGWQQAWLVPEGEGGTVTLEYEPARIYQAGLIGAGVLFLVLVGLAVVRRKGSGPTAGSHEGSPEGSYEGDEQQVPPGPGLILGTVALTLVGIVIAGPVALVVPVLAVLAHFRPSLLAPVAFAAMAAAGVVVAVTTGEFTATDKGAFGATAQLLALIALFAALVTVGAAPSRGRRRSGRGTEPVAATAGAGDGGGDPTIPLQAAQPSGRTLSADAKRPRTDPPTGGPDGPTPPPGSGGSTG</sequence>
<name>A0A7J0CIS5_STRMI</name>
<dbReference type="InterPro" id="IPR056997">
    <property type="entry name" value="CBM_AftD"/>
</dbReference>
<feature type="region of interest" description="Disordered" evidence="1">
    <location>
        <begin position="1"/>
        <end position="26"/>
    </location>
</feature>